<keyword evidence="2" id="KW-0560">Oxidoreductase</keyword>
<dbReference type="Pfam" id="PF08240">
    <property type="entry name" value="ADH_N"/>
    <property type="match status" value="1"/>
</dbReference>
<dbReference type="InterPro" id="IPR013154">
    <property type="entry name" value="ADH-like_N"/>
</dbReference>
<dbReference type="CDD" id="cd08249">
    <property type="entry name" value="enoyl_reductase_like"/>
    <property type="match status" value="1"/>
</dbReference>
<dbReference type="Pfam" id="PF00107">
    <property type="entry name" value="ADH_zinc_N"/>
    <property type="match status" value="1"/>
</dbReference>
<dbReference type="InterPro" id="IPR036291">
    <property type="entry name" value="NAD(P)-bd_dom_sf"/>
</dbReference>
<accession>A0AAN9YGJ0</accession>
<feature type="domain" description="Enoyl reductase (ER)" evidence="3">
    <location>
        <begin position="11"/>
        <end position="341"/>
    </location>
</feature>
<sequence length="345" mass="36950">MDTNYAAFLVGHMRKPLLVGETEVRLADENEIVIRNAAVAVNKIDVLMQDAPWSIPDYPLILGTDVAGEVVEVGSQVPNFGVGDRVLGHALRLATEDDRHAAFQHYTVLMPNMACAIPPTMSYESAAVLPLGVSTAAAGLFQDDTLALEPPRVYPQKKNVWVIVMGATGSVGSNAVRLAVAAGYNVIATASPRNFEIARQLGAAQVVDYNSPNLVYELVHALYGDRIAGAFDATGREDSIKAAVATVSRCEGNQVVATVADWIDPAWDLCRSVKTKPIMAVAIRENKVGKMVYEDFLPHALAVGTYMRYPKPLVYGEGLSSIQGALGKSKDGKATRGKKVVVTLS</sequence>
<organism evidence="4 5">
    <name type="scientific">Diatrype stigma</name>
    <dbReference type="NCBI Taxonomy" id="117547"/>
    <lineage>
        <taxon>Eukaryota</taxon>
        <taxon>Fungi</taxon>
        <taxon>Dikarya</taxon>
        <taxon>Ascomycota</taxon>
        <taxon>Pezizomycotina</taxon>
        <taxon>Sordariomycetes</taxon>
        <taxon>Xylariomycetidae</taxon>
        <taxon>Xylariales</taxon>
        <taxon>Diatrypaceae</taxon>
        <taxon>Diatrype</taxon>
    </lineage>
</organism>
<evidence type="ECO:0000256" key="2">
    <source>
        <dbReference type="ARBA" id="ARBA00023002"/>
    </source>
</evidence>
<dbReference type="PANTHER" id="PTHR45348:SF2">
    <property type="entry name" value="ZINC-TYPE ALCOHOL DEHYDROGENASE-LIKE PROTEIN C2E1P3.01"/>
    <property type="match status" value="1"/>
</dbReference>
<dbReference type="SUPFAM" id="SSF50129">
    <property type="entry name" value="GroES-like"/>
    <property type="match status" value="1"/>
</dbReference>
<dbReference type="Gene3D" id="3.40.50.720">
    <property type="entry name" value="NAD(P)-binding Rossmann-like Domain"/>
    <property type="match status" value="1"/>
</dbReference>
<gene>
    <name evidence="4" type="ORF">SLS62_010969</name>
</gene>
<dbReference type="Proteomes" id="UP001320420">
    <property type="component" value="Unassembled WGS sequence"/>
</dbReference>
<dbReference type="AlphaFoldDB" id="A0AAN9YGJ0"/>
<name>A0AAN9YGJ0_9PEZI</name>
<proteinExistence type="inferred from homology"/>
<keyword evidence="5" id="KW-1185">Reference proteome</keyword>
<dbReference type="InterPro" id="IPR047122">
    <property type="entry name" value="Trans-enoyl_RdTase-like"/>
</dbReference>
<protein>
    <recommendedName>
        <fullName evidence="3">Enoyl reductase (ER) domain-containing protein</fullName>
    </recommendedName>
</protein>
<dbReference type="SUPFAM" id="SSF51735">
    <property type="entry name" value="NAD(P)-binding Rossmann-fold domains"/>
    <property type="match status" value="1"/>
</dbReference>
<dbReference type="GO" id="GO:0016651">
    <property type="term" value="F:oxidoreductase activity, acting on NAD(P)H"/>
    <property type="evidence" value="ECO:0007669"/>
    <property type="project" value="InterPro"/>
</dbReference>
<comment type="caution">
    <text evidence="4">The sequence shown here is derived from an EMBL/GenBank/DDBJ whole genome shotgun (WGS) entry which is preliminary data.</text>
</comment>
<dbReference type="InterPro" id="IPR011032">
    <property type="entry name" value="GroES-like_sf"/>
</dbReference>
<evidence type="ECO:0000313" key="4">
    <source>
        <dbReference type="EMBL" id="KAK7740872.1"/>
    </source>
</evidence>
<dbReference type="Gene3D" id="3.90.180.10">
    <property type="entry name" value="Medium-chain alcohol dehydrogenases, catalytic domain"/>
    <property type="match status" value="1"/>
</dbReference>
<dbReference type="InterPro" id="IPR013149">
    <property type="entry name" value="ADH-like_C"/>
</dbReference>
<evidence type="ECO:0000313" key="5">
    <source>
        <dbReference type="Proteomes" id="UP001320420"/>
    </source>
</evidence>
<dbReference type="PANTHER" id="PTHR45348">
    <property type="entry name" value="HYPOTHETICAL OXIDOREDUCTASE (EUROFUNG)"/>
    <property type="match status" value="1"/>
</dbReference>
<reference evidence="4 5" key="1">
    <citation type="submission" date="2024-02" db="EMBL/GenBank/DDBJ databases">
        <title>De novo assembly and annotation of 12 fungi associated with fruit tree decline syndrome in Ontario, Canada.</title>
        <authorList>
            <person name="Sulman M."/>
            <person name="Ellouze W."/>
            <person name="Ilyukhin E."/>
        </authorList>
    </citation>
    <scope>NUCLEOTIDE SEQUENCE [LARGE SCALE GENOMIC DNA]</scope>
    <source>
        <strain evidence="4 5">M11/M66-122</strain>
    </source>
</reference>
<dbReference type="EMBL" id="JAKJXP020000160">
    <property type="protein sequence ID" value="KAK7740872.1"/>
    <property type="molecule type" value="Genomic_DNA"/>
</dbReference>
<evidence type="ECO:0000259" key="3">
    <source>
        <dbReference type="SMART" id="SM00829"/>
    </source>
</evidence>
<evidence type="ECO:0000256" key="1">
    <source>
        <dbReference type="ARBA" id="ARBA00008072"/>
    </source>
</evidence>
<dbReference type="SMART" id="SM00829">
    <property type="entry name" value="PKS_ER"/>
    <property type="match status" value="1"/>
</dbReference>
<comment type="similarity">
    <text evidence="1">Belongs to the zinc-containing alcohol dehydrogenase family.</text>
</comment>
<dbReference type="InterPro" id="IPR020843">
    <property type="entry name" value="ER"/>
</dbReference>